<feature type="transmembrane region" description="Helical" evidence="6">
    <location>
        <begin position="106"/>
        <end position="127"/>
    </location>
</feature>
<evidence type="ECO:0000313" key="7">
    <source>
        <dbReference type="EMBL" id="KAK7827617.1"/>
    </source>
</evidence>
<feature type="transmembrane region" description="Helical" evidence="6">
    <location>
        <begin position="428"/>
        <end position="445"/>
    </location>
</feature>
<dbReference type="CDD" id="cd17416">
    <property type="entry name" value="MFS_NPF1_2"/>
    <property type="match status" value="1"/>
</dbReference>
<feature type="transmembrane region" description="Helical" evidence="6">
    <location>
        <begin position="549"/>
        <end position="574"/>
    </location>
</feature>
<feature type="transmembrane region" description="Helical" evidence="6">
    <location>
        <begin position="387"/>
        <end position="407"/>
    </location>
</feature>
<dbReference type="PANTHER" id="PTHR11654">
    <property type="entry name" value="OLIGOPEPTIDE TRANSPORTER-RELATED"/>
    <property type="match status" value="1"/>
</dbReference>
<gene>
    <name evidence="7" type="primary">NPF2.8_3</name>
    <name evidence="7" type="ORF">CFP56_030966</name>
</gene>
<feature type="transmembrane region" description="Helical" evidence="6">
    <location>
        <begin position="685"/>
        <end position="705"/>
    </location>
</feature>
<dbReference type="Pfam" id="PF00854">
    <property type="entry name" value="PTR2"/>
    <property type="match status" value="2"/>
</dbReference>
<feature type="transmembrane region" description="Helical" evidence="6">
    <location>
        <begin position="502"/>
        <end position="524"/>
    </location>
</feature>
<evidence type="ECO:0000313" key="8">
    <source>
        <dbReference type="Proteomes" id="UP000237347"/>
    </source>
</evidence>
<feature type="transmembrane region" description="Helical" evidence="6">
    <location>
        <begin position="194"/>
        <end position="215"/>
    </location>
</feature>
<feature type="transmembrane region" description="Helical" evidence="6">
    <location>
        <begin position="998"/>
        <end position="1023"/>
    </location>
</feature>
<feature type="transmembrane region" description="Helical" evidence="6">
    <location>
        <begin position="640"/>
        <end position="664"/>
    </location>
</feature>
<feature type="transmembrane region" description="Helical" evidence="6">
    <location>
        <begin position="711"/>
        <end position="731"/>
    </location>
</feature>
<evidence type="ECO:0000256" key="4">
    <source>
        <dbReference type="ARBA" id="ARBA00022989"/>
    </source>
</evidence>
<feature type="transmembrane region" description="Helical" evidence="6">
    <location>
        <begin position="829"/>
        <end position="846"/>
    </location>
</feature>
<comment type="similarity">
    <text evidence="2">Belongs to the major facilitator superfamily. Proton-dependent oligopeptide transporter (POT/PTR) (TC 2.A.17) family.</text>
</comment>
<dbReference type="GO" id="GO:0022857">
    <property type="term" value="F:transmembrane transporter activity"/>
    <property type="evidence" value="ECO:0007669"/>
    <property type="project" value="InterPro"/>
</dbReference>
<evidence type="ECO:0000256" key="5">
    <source>
        <dbReference type="ARBA" id="ARBA00023136"/>
    </source>
</evidence>
<feature type="transmembrane region" description="Helical" evidence="6">
    <location>
        <begin position="465"/>
        <end position="490"/>
    </location>
</feature>
<accession>A0AAW0JLM3</accession>
<evidence type="ECO:0000256" key="3">
    <source>
        <dbReference type="ARBA" id="ARBA00022692"/>
    </source>
</evidence>
<evidence type="ECO:0000256" key="2">
    <source>
        <dbReference type="ARBA" id="ARBA00005982"/>
    </source>
</evidence>
<feature type="transmembrane region" description="Helical" evidence="6">
    <location>
        <begin position="1043"/>
        <end position="1061"/>
    </location>
</feature>
<feature type="transmembrane region" description="Helical" evidence="6">
    <location>
        <begin position="221"/>
        <end position="242"/>
    </location>
</feature>
<dbReference type="AlphaFoldDB" id="A0AAW0JLM3"/>
<keyword evidence="8" id="KW-1185">Reference proteome</keyword>
<dbReference type="SUPFAM" id="SSF103473">
    <property type="entry name" value="MFS general substrate transporter"/>
    <property type="match status" value="2"/>
</dbReference>
<organism evidence="7 8">
    <name type="scientific">Quercus suber</name>
    <name type="common">Cork oak</name>
    <dbReference type="NCBI Taxonomy" id="58331"/>
    <lineage>
        <taxon>Eukaryota</taxon>
        <taxon>Viridiplantae</taxon>
        <taxon>Streptophyta</taxon>
        <taxon>Embryophyta</taxon>
        <taxon>Tracheophyta</taxon>
        <taxon>Spermatophyta</taxon>
        <taxon>Magnoliopsida</taxon>
        <taxon>eudicotyledons</taxon>
        <taxon>Gunneridae</taxon>
        <taxon>Pentapetalae</taxon>
        <taxon>rosids</taxon>
        <taxon>fabids</taxon>
        <taxon>Fagales</taxon>
        <taxon>Fagaceae</taxon>
        <taxon>Quercus</taxon>
    </lineage>
</organism>
<evidence type="ECO:0000256" key="1">
    <source>
        <dbReference type="ARBA" id="ARBA00004141"/>
    </source>
</evidence>
<dbReference type="Proteomes" id="UP000237347">
    <property type="component" value="Unassembled WGS sequence"/>
</dbReference>
<comment type="subcellular location">
    <subcellularLocation>
        <location evidence="1">Membrane</location>
        <topology evidence="1">Multi-pass membrane protein</topology>
    </subcellularLocation>
</comment>
<keyword evidence="3 6" id="KW-0812">Transmembrane</keyword>
<name>A0AAW0JLM3_QUESU</name>
<proteinExistence type="inferred from homology"/>
<protein>
    <submittedName>
        <fullName evidence="7">Protein nrt1/ ptr family 2.8</fullName>
    </submittedName>
</protein>
<comment type="caution">
    <text evidence="7">The sequence shown here is derived from an EMBL/GenBank/DDBJ whole genome shotgun (WGS) entry which is preliminary data.</text>
</comment>
<feature type="transmembrane region" description="Helical" evidence="6">
    <location>
        <begin position="147"/>
        <end position="167"/>
    </location>
</feature>
<dbReference type="EMBL" id="PKMF04000519">
    <property type="protein sequence ID" value="KAK7827617.1"/>
    <property type="molecule type" value="Genomic_DNA"/>
</dbReference>
<feature type="transmembrane region" description="Helical" evidence="6">
    <location>
        <begin position="874"/>
        <end position="892"/>
    </location>
</feature>
<dbReference type="GO" id="GO:0016020">
    <property type="term" value="C:membrane"/>
    <property type="evidence" value="ECO:0007669"/>
    <property type="project" value="UniProtKB-SubCell"/>
</dbReference>
<evidence type="ECO:0000256" key="6">
    <source>
        <dbReference type="SAM" id="Phobius"/>
    </source>
</evidence>
<keyword evidence="5 6" id="KW-0472">Membrane</keyword>
<dbReference type="InterPro" id="IPR036259">
    <property type="entry name" value="MFS_trans_sf"/>
</dbReference>
<keyword evidence="4 6" id="KW-1133">Transmembrane helix</keyword>
<dbReference type="InterPro" id="IPR000109">
    <property type="entry name" value="POT_fam"/>
</dbReference>
<sequence>MKRENIYSQRERERDWNGNYIHSPPKASTRKAGGWKAIKYIIGNESFEKLASMSLISNITVYLTTKYNLSGIFVVNVVNIWNGSSNIASLAGAFVADAYLGRFRTLLFGSIASLLGMGTMTLTAAIHQLRPTTCDGQHQSHCPHPQSWQLAFLFIALAFLSLGAGGIRPCNIAFGADQFDINTKKGRSQLESFFNWWYFSFTIALVVALTAVVYIQTNFSWVLGFAIPTACLAVSITIFLLGCHTYFYKNPRGSIFTDIAKVITAACRKHHLTVGPASEHSFYDPSITGSESPTLTMLTHTNRFMFLDKAAMVADPSELDNQGIAKNGWRLCSLQQVEQLKCLVAVLPVWVSGIGCFIAMDQQSTFGILQAMQMDRTIGSHFMIPPGWMNIASMIALSIWIFIYEQVYIPQARKITRRDTRLTMQQRISTGILMSILCMLVAGIVEKKRRDSALKHGSFTSPTSFALLLPQYVLSGMTEAFAAVAIMEFLTKQMPESMRTTAGAVFFLSLSIASYIGALIVNIIHKATTKTDQLSWLGGQDLNKNRLDYYYYIVAALEVLNFVYFNFFASHFVLSSSAGCEKRKLENSIACHPRTLSESEQHFTVGMLVLCLTAAIAKLHPPHCETKEIGNCPGPTPWQMAFLLSSLGLLVVGAGGIRPCNLAFGADQFNPNTESGKRGISSFFNWYYFTFTFAMMVSLTFIVYVQSNVSWAWGLAIPTFLMLLSCVLFFVGTRIYVILKPEGSPLASIVQVIVVAVKKRQLKLPEQPWLSLFNHIPRVTINSKLPYTDQFRFLDKAAIRTPEDQLKSDGSVANPWRLCSMQQVEQAKCVMRVIPIWASASVYYIALVQQQTYVVFQALQFDRRLGNTNFDIPAASYTVFNMLALTIWIPIYDRIIVPILKRFTGKEGGITVLQKMGVGMVLAIIAMLVSALVEERRRTLALTKPGGIDPRRGAISSLSGMWLVPQLSLVGLSEAFTVIAGVEFYYKQFPENMRSIGGSFLFVGLAVSSYLSSFLVSVVHRTTSGAATGQWLPQDLNKGRLDYFYYLIAAIEAANFGYFIMCAKWYKYKGSGTSVHEVDIGKMQSEKDKPLV</sequence>
<feature type="transmembrane region" description="Helical" evidence="6">
    <location>
        <begin position="967"/>
        <end position="986"/>
    </location>
</feature>
<reference evidence="7 8" key="1">
    <citation type="journal article" date="2018" name="Sci. Data">
        <title>The draft genome sequence of cork oak.</title>
        <authorList>
            <person name="Ramos A.M."/>
            <person name="Usie A."/>
            <person name="Barbosa P."/>
            <person name="Barros P.M."/>
            <person name="Capote T."/>
            <person name="Chaves I."/>
            <person name="Simoes F."/>
            <person name="Abreu I."/>
            <person name="Carrasquinho I."/>
            <person name="Faro C."/>
            <person name="Guimaraes J.B."/>
            <person name="Mendonca D."/>
            <person name="Nobrega F."/>
            <person name="Rodrigues L."/>
            <person name="Saibo N.J.M."/>
            <person name="Varela M.C."/>
            <person name="Egas C."/>
            <person name="Matos J."/>
            <person name="Miguel C.M."/>
            <person name="Oliveira M.M."/>
            <person name="Ricardo C.P."/>
            <person name="Goncalves S."/>
        </authorList>
    </citation>
    <scope>NUCLEOTIDE SEQUENCE [LARGE SCALE GENOMIC DNA]</scope>
    <source>
        <strain evidence="8">cv. HL8</strain>
    </source>
</reference>
<dbReference type="Gene3D" id="1.20.1250.20">
    <property type="entry name" value="MFS general substrate transporter like domains"/>
    <property type="match status" value="2"/>
</dbReference>
<feature type="transmembrane region" description="Helical" evidence="6">
    <location>
        <begin position="912"/>
        <end position="933"/>
    </location>
</feature>